<comment type="subcellular location">
    <subcellularLocation>
        <location evidence="6">Cytoplasm</location>
    </subcellularLocation>
</comment>
<dbReference type="PROSITE" id="PS00715">
    <property type="entry name" value="SIGMA70_1"/>
    <property type="match status" value="1"/>
</dbReference>
<dbReference type="RefSeq" id="WP_367681026.1">
    <property type="nucleotide sequence ID" value="NZ_OZ060371.1"/>
</dbReference>
<dbReference type="InterPro" id="IPR013324">
    <property type="entry name" value="RNA_pol_sigma_r3/r4-like"/>
</dbReference>
<dbReference type="InterPro" id="IPR007127">
    <property type="entry name" value="RNA_pol_sigma_70_r1_1"/>
</dbReference>
<evidence type="ECO:0000313" key="9">
    <source>
        <dbReference type="EMBL" id="CAL4042122.1"/>
    </source>
</evidence>
<protein>
    <recommendedName>
        <fullName evidence="6">RNA polymerase sigma factor RpoD</fullName>
    </recommendedName>
    <alternativeName>
        <fullName evidence="6">Sigma-70</fullName>
    </alternativeName>
</protein>
<dbReference type="InterPro" id="IPR009042">
    <property type="entry name" value="RNA_pol_sigma70_r1_2"/>
</dbReference>
<comment type="similarity">
    <text evidence="6">Belongs to the sigma-70 factor family. RpoD/SigA subfamily.</text>
</comment>
<dbReference type="SUPFAM" id="SSF88946">
    <property type="entry name" value="Sigma2 domain of RNA polymerase sigma factors"/>
    <property type="match status" value="1"/>
</dbReference>
<comment type="subunit">
    <text evidence="6">Interacts transiently with the RNA polymerase catalytic core.</text>
</comment>
<evidence type="ECO:0000259" key="8">
    <source>
        <dbReference type="PROSITE" id="PS00716"/>
    </source>
</evidence>
<keyword evidence="4 6" id="KW-0238">DNA-binding</keyword>
<dbReference type="InterPro" id="IPR042189">
    <property type="entry name" value="RNA_pol_sigma_70_r1_1_sf"/>
</dbReference>
<dbReference type="SUPFAM" id="SSF88659">
    <property type="entry name" value="Sigma3 and sigma4 domains of RNA polymerase sigma factors"/>
    <property type="match status" value="2"/>
</dbReference>
<reference evidence="9" key="1">
    <citation type="submission" date="2024-06" db="EMBL/GenBank/DDBJ databases">
        <authorList>
            <person name="Manzano-Marin A."/>
            <person name="Manzano-Marin A."/>
            <person name="Alejandro Manzano Marin A."/>
        </authorList>
    </citation>
    <scope>NUCLEOTIDE SEQUENCE</scope>
    <source>
        <strain evidence="9">Ancorni-2928</strain>
    </source>
</reference>
<dbReference type="Pfam" id="PF04545">
    <property type="entry name" value="Sigma70_r4"/>
    <property type="match status" value="1"/>
</dbReference>
<name>A0AAT9IFM6_9GAMM</name>
<dbReference type="GO" id="GO:0016987">
    <property type="term" value="F:sigma factor activity"/>
    <property type="evidence" value="ECO:0007669"/>
    <property type="project" value="UniProtKB-UniRule"/>
</dbReference>
<dbReference type="NCBIfam" id="TIGR02393">
    <property type="entry name" value="RpoD_Cterm"/>
    <property type="match status" value="1"/>
</dbReference>
<dbReference type="InterPro" id="IPR013325">
    <property type="entry name" value="RNA_pol_sigma_r2"/>
</dbReference>
<dbReference type="InterPro" id="IPR007631">
    <property type="entry name" value="RNA_pol_sigma_70_non-ess"/>
</dbReference>
<dbReference type="NCBIfam" id="NF004208">
    <property type="entry name" value="PRK05658.1"/>
    <property type="match status" value="1"/>
</dbReference>
<dbReference type="InterPro" id="IPR012760">
    <property type="entry name" value="RNA_pol_sigma_RpoD_C"/>
</dbReference>
<dbReference type="FunFam" id="1.10.10.10:FF:000002">
    <property type="entry name" value="RNA polymerase sigma factor SigA"/>
    <property type="match status" value="1"/>
</dbReference>
<dbReference type="FunFam" id="1.10.220.120:FF:000001">
    <property type="entry name" value="RNA polymerase sigma factor RpoD"/>
    <property type="match status" value="1"/>
</dbReference>
<dbReference type="AlphaFoldDB" id="A0AAT9IFM6"/>
<evidence type="ECO:0000256" key="3">
    <source>
        <dbReference type="ARBA" id="ARBA00023082"/>
    </source>
</evidence>
<feature type="region of interest" description="Sigma-70 factor domain-3" evidence="6">
    <location>
        <begin position="460"/>
        <end position="536"/>
    </location>
</feature>
<dbReference type="FunFam" id="1.10.10.10:FF:000004">
    <property type="entry name" value="RNA polymerase sigma factor SigA"/>
    <property type="match status" value="1"/>
</dbReference>
<accession>A0AAT9IFM6</accession>
<evidence type="ECO:0000256" key="4">
    <source>
        <dbReference type="ARBA" id="ARBA00023125"/>
    </source>
</evidence>
<dbReference type="InterPro" id="IPR007624">
    <property type="entry name" value="RNA_pol_sigma70_r3"/>
</dbReference>
<organism evidence="9">
    <name type="scientific">Buchnera aphidicola</name>
    <name type="common">Anoecia corni</name>
    <dbReference type="NCBI Taxonomy" id="2994477"/>
    <lineage>
        <taxon>Bacteria</taxon>
        <taxon>Pseudomonadati</taxon>
        <taxon>Pseudomonadota</taxon>
        <taxon>Gammaproteobacteria</taxon>
        <taxon>Enterobacterales</taxon>
        <taxon>Erwiniaceae</taxon>
        <taxon>Buchnera</taxon>
    </lineage>
</organism>
<dbReference type="PRINTS" id="PR00046">
    <property type="entry name" value="SIGMA70FCT"/>
</dbReference>
<dbReference type="Pfam" id="PF04542">
    <property type="entry name" value="Sigma70_r2"/>
    <property type="match status" value="1"/>
</dbReference>
<dbReference type="Gene3D" id="1.10.220.120">
    <property type="entry name" value="Sigma-70 factor, region 1.1"/>
    <property type="match status" value="1"/>
</dbReference>
<dbReference type="InterPro" id="IPR007630">
    <property type="entry name" value="RNA_pol_sigma70_r4"/>
</dbReference>
<feature type="domain" description="RNA polymerase sigma-70" evidence="7">
    <location>
        <begin position="405"/>
        <end position="418"/>
    </location>
</feature>
<evidence type="ECO:0000256" key="1">
    <source>
        <dbReference type="ARBA" id="ARBA00022490"/>
    </source>
</evidence>
<dbReference type="PROSITE" id="PS00716">
    <property type="entry name" value="SIGMA70_2"/>
    <property type="match status" value="1"/>
</dbReference>
<dbReference type="Pfam" id="PF04546">
    <property type="entry name" value="Sigma70_ner"/>
    <property type="match status" value="1"/>
</dbReference>
<dbReference type="Pfam" id="PF00140">
    <property type="entry name" value="Sigma70_r1_2"/>
    <property type="match status" value="1"/>
</dbReference>
<dbReference type="FunFam" id="1.10.601.10:FF:000002">
    <property type="entry name" value="RNA polymerase sigma factor RpoD"/>
    <property type="match status" value="1"/>
</dbReference>
<keyword evidence="1 6" id="KW-0963">Cytoplasm</keyword>
<dbReference type="InterPro" id="IPR028630">
    <property type="entry name" value="Sigma70_RpoD"/>
</dbReference>
<feature type="DNA-binding region" description="H-T-H motif" evidence="6">
    <location>
        <begin position="575"/>
        <end position="594"/>
    </location>
</feature>
<feature type="short sequence motif" description="Interaction with polymerase core subunit RpoC" evidence="6">
    <location>
        <begin position="405"/>
        <end position="408"/>
    </location>
</feature>
<evidence type="ECO:0000259" key="7">
    <source>
        <dbReference type="PROSITE" id="PS00715"/>
    </source>
</evidence>
<dbReference type="Gene3D" id="1.10.601.10">
    <property type="entry name" value="RNA Polymerase Primary Sigma Factor"/>
    <property type="match status" value="1"/>
</dbReference>
<sequence>MESNPQSQFQLLVTHGKEQGYLTYTEVNDHLPDDIVNSEQIEDIIQMINDLGIQVLEEAPDSDDLIILNNDSSNSDEDAIEVVTQVLSSVESEVGRTTDPVRMYMREMGTVDLLTREGEIDIAKRIEDGINEVQSAIAKYPKSVDYILKQYERVISSEIRLSDVIVGFIDSNLEEQSNSKQLHSDSPSVLKNNDISLSNVSHIEESNGEEYHIVDPELAKEKFYHLKQQNVITDKIIKKMSRKHYFSTKELRNLSDIFKQFRLAPKQFEYLVDRIRKIVLLIRNYEQNIINLCIETCKIPKKIFVKYYLSRKNNTDWLKKIILMNKSWSEKLTLVENKIIFFIKKLTDIEKKVGLSIEEIKSINKKMSIGEVKAKRAKKEMVEANLRLVISIAKKYTNRGLQFLDLIQEGNIGLMKAVDKFEYRRGYKFSTYATWWIRQAITRSIADQARTIRIPVHMIETINKLNRISRQILQEFGREPTPEELSKKMFIPEEKIRKVLKIAKEPISMETPIGDDDDSHLGDFLEDTSSELPLDSATSESLKSATNHILSGLTEREAKVLRMRFGIDMNTDHTLEEVGKQFDVTRERIRQIEAKALRKLRHPSRSELLRSFLDD</sequence>
<dbReference type="InterPro" id="IPR036388">
    <property type="entry name" value="WH-like_DNA-bd_sf"/>
</dbReference>
<keyword evidence="5 6" id="KW-0804">Transcription</keyword>
<dbReference type="Gene3D" id="1.10.10.10">
    <property type="entry name" value="Winged helix-like DNA-binding domain superfamily/Winged helix DNA-binding domain"/>
    <property type="match status" value="2"/>
</dbReference>
<gene>
    <name evidence="6 9" type="primary">rpoD</name>
    <name evidence="9" type="ORF">BUANCORI2928_043</name>
</gene>
<dbReference type="Pfam" id="PF04539">
    <property type="entry name" value="Sigma70_r3"/>
    <property type="match status" value="1"/>
</dbReference>
<dbReference type="Pfam" id="PF03979">
    <property type="entry name" value="Sigma70_r1_1"/>
    <property type="match status" value="1"/>
</dbReference>
<dbReference type="PANTHER" id="PTHR30603:SF60">
    <property type="entry name" value="RNA POLYMERASE SIGMA FACTOR RPOD"/>
    <property type="match status" value="1"/>
</dbReference>
<dbReference type="NCBIfam" id="TIGR02937">
    <property type="entry name" value="sigma70-ECF"/>
    <property type="match status" value="1"/>
</dbReference>
<dbReference type="InterPro" id="IPR050239">
    <property type="entry name" value="Sigma-70_RNA_pol_init_factors"/>
</dbReference>
<evidence type="ECO:0000256" key="6">
    <source>
        <dbReference type="HAMAP-Rule" id="MF_00963"/>
    </source>
</evidence>
<feature type="domain" description="RNA polymerase sigma-70" evidence="8">
    <location>
        <begin position="574"/>
        <end position="600"/>
    </location>
</feature>
<proteinExistence type="inferred from homology"/>
<feature type="region of interest" description="Sigma-70 factor domain-2" evidence="6">
    <location>
        <begin position="381"/>
        <end position="451"/>
    </location>
</feature>
<evidence type="ECO:0000256" key="2">
    <source>
        <dbReference type="ARBA" id="ARBA00023015"/>
    </source>
</evidence>
<dbReference type="PANTHER" id="PTHR30603">
    <property type="entry name" value="RNA POLYMERASE SIGMA FACTOR RPO"/>
    <property type="match status" value="1"/>
</dbReference>
<dbReference type="GO" id="GO:0003677">
    <property type="term" value="F:DNA binding"/>
    <property type="evidence" value="ECO:0007669"/>
    <property type="project" value="UniProtKB-UniRule"/>
</dbReference>
<dbReference type="HAMAP" id="MF_00963">
    <property type="entry name" value="Sigma70_RpoD_SigA"/>
    <property type="match status" value="1"/>
</dbReference>
<dbReference type="CDD" id="cd06171">
    <property type="entry name" value="Sigma70_r4"/>
    <property type="match status" value="1"/>
</dbReference>
<keyword evidence="2 6" id="KW-0805">Transcription regulation</keyword>
<dbReference type="InterPro" id="IPR007627">
    <property type="entry name" value="RNA_pol_sigma70_r2"/>
</dbReference>
<dbReference type="InterPro" id="IPR000943">
    <property type="entry name" value="RNA_pol_sigma70"/>
</dbReference>
<comment type="function">
    <text evidence="6">Sigma factors are initiation factors that promote the attachment of RNA polymerase to specific initiation sites and are then released. This sigma factor is the primary sigma factor during exponential growth.</text>
</comment>
<dbReference type="EMBL" id="OZ060371">
    <property type="protein sequence ID" value="CAL4042122.1"/>
    <property type="molecule type" value="Genomic_DNA"/>
</dbReference>
<keyword evidence="3 6" id="KW-0731">Sigma factor</keyword>
<evidence type="ECO:0000256" key="5">
    <source>
        <dbReference type="ARBA" id="ARBA00023163"/>
    </source>
</evidence>
<dbReference type="GO" id="GO:0005737">
    <property type="term" value="C:cytoplasm"/>
    <property type="evidence" value="ECO:0007669"/>
    <property type="project" value="UniProtKB-SubCell"/>
</dbReference>
<dbReference type="GO" id="GO:0006352">
    <property type="term" value="P:DNA-templated transcription initiation"/>
    <property type="evidence" value="ECO:0007669"/>
    <property type="project" value="UniProtKB-UniRule"/>
</dbReference>
<feature type="region of interest" description="Sigma-70 factor domain-4" evidence="6">
    <location>
        <begin position="549"/>
        <end position="602"/>
    </location>
</feature>
<dbReference type="InterPro" id="IPR014284">
    <property type="entry name" value="RNA_pol_sigma-70_dom"/>
</dbReference>